<protein>
    <recommendedName>
        <fullName evidence="5">Lipoprotein</fullName>
    </recommendedName>
</protein>
<accession>A0A379AZH0</accession>
<evidence type="ECO:0000313" key="4">
    <source>
        <dbReference type="Proteomes" id="UP000294683"/>
    </source>
</evidence>
<evidence type="ECO:0008006" key="5">
    <source>
        <dbReference type="Google" id="ProtNLM"/>
    </source>
</evidence>
<dbReference type="EMBL" id="SNXJ01000003">
    <property type="protein sequence ID" value="TDP29247.1"/>
    <property type="molecule type" value="Genomic_DNA"/>
</dbReference>
<evidence type="ECO:0000313" key="2">
    <source>
        <dbReference type="EMBL" id="TDP29247.1"/>
    </source>
</evidence>
<name>A0A379AZH0_AVIGA</name>
<dbReference type="Proteomes" id="UP000294683">
    <property type="component" value="Unassembled WGS sequence"/>
</dbReference>
<dbReference type="Pfam" id="PF11659">
    <property type="entry name" value="DUF3261"/>
    <property type="match status" value="1"/>
</dbReference>
<evidence type="ECO:0000313" key="1">
    <source>
        <dbReference type="EMBL" id="SUB28233.1"/>
    </source>
</evidence>
<keyword evidence="4" id="KW-1185">Reference proteome</keyword>
<proteinExistence type="predicted"/>
<evidence type="ECO:0000313" key="3">
    <source>
        <dbReference type="Proteomes" id="UP000255113"/>
    </source>
</evidence>
<dbReference type="AlphaFoldDB" id="A0A379AZH0"/>
<sequence>MLQSKKSKKTTALNMMIKRMNQWRAGFIAVVLCGLVGCQNLPQPQDFPANTPTSQLFKIERQDEQYLSQQQSLLALQYQPKQWRWVQTDPLGAPLARAILTPQGWQNDGFVMPNPQAKWLFSAIATALYPDAPLFPFSAVEMQGKQRVYFINHKPVWSIEGQSPAWKIDLTDHSHWRVTLLN</sequence>
<dbReference type="Proteomes" id="UP000255113">
    <property type="component" value="Unassembled WGS sequence"/>
</dbReference>
<gene>
    <name evidence="2" type="ORF">EV689_103166</name>
    <name evidence="1" type="ORF">NCTC11188_02131</name>
</gene>
<reference evidence="2 4" key="2">
    <citation type="submission" date="2019-03" db="EMBL/GenBank/DDBJ databases">
        <title>Genomic Encyclopedia of Type Strains, Phase IV (KMG-IV): sequencing the most valuable type-strain genomes for metagenomic binning, comparative biology and taxonomic classification.</title>
        <authorList>
            <person name="Goeker M."/>
        </authorList>
    </citation>
    <scope>NUCLEOTIDE SEQUENCE [LARGE SCALE GENOMIC DNA]</scope>
    <source>
        <strain evidence="2 4">DSM 17481</strain>
    </source>
</reference>
<dbReference type="RefSeq" id="WP_243397670.1">
    <property type="nucleotide sequence ID" value="NZ_PQVJ01000015.1"/>
</dbReference>
<reference evidence="1 3" key="1">
    <citation type="submission" date="2018-06" db="EMBL/GenBank/DDBJ databases">
        <authorList>
            <consortium name="Pathogen Informatics"/>
            <person name="Doyle S."/>
        </authorList>
    </citation>
    <scope>NUCLEOTIDE SEQUENCE [LARGE SCALE GENOMIC DNA]</scope>
    <source>
        <strain evidence="1 3">NCTC11188</strain>
    </source>
</reference>
<dbReference type="EMBL" id="UGSQ01000003">
    <property type="protein sequence ID" value="SUB28233.1"/>
    <property type="molecule type" value="Genomic_DNA"/>
</dbReference>
<dbReference type="InterPro" id="IPR021675">
    <property type="entry name" value="DUF3261"/>
</dbReference>
<organism evidence="1 3">
    <name type="scientific">Avibacterium gallinarum</name>
    <name type="common">Pasteurella gallinarum</name>
    <dbReference type="NCBI Taxonomy" id="755"/>
    <lineage>
        <taxon>Bacteria</taxon>
        <taxon>Pseudomonadati</taxon>
        <taxon>Pseudomonadota</taxon>
        <taxon>Gammaproteobacteria</taxon>
        <taxon>Pasteurellales</taxon>
        <taxon>Pasteurellaceae</taxon>
        <taxon>Avibacterium</taxon>
    </lineage>
</organism>